<dbReference type="Pfam" id="PF00808">
    <property type="entry name" value="CBFD_NFYB_HMF"/>
    <property type="match status" value="1"/>
</dbReference>
<feature type="compositionally biased region" description="Basic and acidic residues" evidence="3">
    <location>
        <begin position="26"/>
        <end position="40"/>
    </location>
</feature>
<evidence type="ECO:0000313" key="5">
    <source>
        <dbReference type="EMBL" id="KAL3873621.1"/>
    </source>
</evidence>
<name>A0ABD3WI25_SINWO</name>
<reference evidence="5 6" key="1">
    <citation type="submission" date="2024-11" db="EMBL/GenBank/DDBJ databases">
        <title>Chromosome-level genome assembly of the freshwater bivalve Anodonta woodiana.</title>
        <authorList>
            <person name="Chen X."/>
        </authorList>
    </citation>
    <scope>NUCLEOTIDE SEQUENCE [LARGE SCALE GENOMIC DNA]</scope>
    <source>
        <strain evidence="5">MN2024</strain>
        <tissue evidence="5">Gills</tissue>
    </source>
</reference>
<dbReference type="Proteomes" id="UP001634394">
    <property type="component" value="Unassembled WGS sequence"/>
</dbReference>
<dbReference type="EMBL" id="JBJQND010000006">
    <property type="protein sequence ID" value="KAL3873621.1"/>
    <property type="molecule type" value="Genomic_DNA"/>
</dbReference>
<comment type="subcellular location">
    <subcellularLocation>
        <location evidence="1">Nucleus</location>
    </subcellularLocation>
</comment>
<feature type="region of interest" description="Disordered" evidence="3">
    <location>
        <begin position="1"/>
        <end position="53"/>
    </location>
</feature>
<dbReference type="GO" id="GO:0005634">
    <property type="term" value="C:nucleus"/>
    <property type="evidence" value="ECO:0007669"/>
    <property type="project" value="UniProtKB-SubCell"/>
</dbReference>
<evidence type="ECO:0000313" key="6">
    <source>
        <dbReference type="Proteomes" id="UP001634394"/>
    </source>
</evidence>
<dbReference type="InterPro" id="IPR003958">
    <property type="entry name" value="CBFA_NFYB_domain"/>
</dbReference>
<dbReference type="CDD" id="cd22929">
    <property type="entry name" value="HFD_POLE4-like"/>
    <property type="match status" value="1"/>
</dbReference>
<evidence type="ECO:0000256" key="1">
    <source>
        <dbReference type="ARBA" id="ARBA00004123"/>
    </source>
</evidence>
<gene>
    <name evidence="5" type="ORF">ACJMK2_036716</name>
</gene>
<organism evidence="5 6">
    <name type="scientific">Sinanodonta woodiana</name>
    <name type="common">Chinese pond mussel</name>
    <name type="synonym">Anodonta woodiana</name>
    <dbReference type="NCBI Taxonomy" id="1069815"/>
    <lineage>
        <taxon>Eukaryota</taxon>
        <taxon>Metazoa</taxon>
        <taxon>Spiralia</taxon>
        <taxon>Lophotrochozoa</taxon>
        <taxon>Mollusca</taxon>
        <taxon>Bivalvia</taxon>
        <taxon>Autobranchia</taxon>
        <taxon>Heteroconchia</taxon>
        <taxon>Palaeoheterodonta</taxon>
        <taxon>Unionida</taxon>
        <taxon>Unionoidea</taxon>
        <taxon>Unionidae</taxon>
        <taxon>Unioninae</taxon>
        <taxon>Sinanodonta</taxon>
    </lineage>
</organism>
<feature type="compositionally biased region" description="Polar residues" evidence="3">
    <location>
        <begin position="13"/>
        <end position="23"/>
    </location>
</feature>
<evidence type="ECO:0000256" key="2">
    <source>
        <dbReference type="ARBA" id="ARBA00023242"/>
    </source>
</evidence>
<keyword evidence="2" id="KW-0539">Nucleus</keyword>
<evidence type="ECO:0000256" key="3">
    <source>
        <dbReference type="SAM" id="MobiDB-lite"/>
    </source>
</evidence>
<keyword evidence="6" id="KW-1185">Reference proteome</keyword>
<comment type="caution">
    <text evidence="5">The sequence shown here is derived from an EMBL/GenBank/DDBJ whole genome shotgun (WGS) entry which is preliminary data.</text>
</comment>
<feature type="domain" description="Transcription factor CBF/NF-Y/archaeal histone" evidence="4">
    <location>
        <begin position="59"/>
        <end position="122"/>
    </location>
</feature>
<protein>
    <recommendedName>
        <fullName evidence="4">Transcription factor CBF/NF-Y/archaeal histone domain-containing protein</fullName>
    </recommendedName>
</protein>
<dbReference type="AlphaFoldDB" id="A0ABD3WI25"/>
<evidence type="ECO:0000259" key="4">
    <source>
        <dbReference type="Pfam" id="PF00808"/>
    </source>
</evidence>
<dbReference type="InterPro" id="IPR050568">
    <property type="entry name" value="Transcr_DNA_Rep_Reg"/>
</dbReference>
<dbReference type="SUPFAM" id="SSF47113">
    <property type="entry name" value="Histone-fold"/>
    <property type="match status" value="1"/>
</dbReference>
<dbReference type="Gene3D" id="1.10.20.10">
    <property type="entry name" value="Histone, subunit A"/>
    <property type="match status" value="1"/>
</dbReference>
<dbReference type="PANTHER" id="PTHR10252">
    <property type="entry name" value="HISTONE-LIKE TRANSCRIPTION FACTOR CCAAT-RELATED"/>
    <property type="match status" value="1"/>
</dbReference>
<proteinExistence type="predicted"/>
<dbReference type="PANTHER" id="PTHR10252:SF79">
    <property type="entry name" value="DNA POLYMERASE EPSILON SUBUNIT 4"/>
    <property type="match status" value="1"/>
</dbReference>
<sequence>MAGEENETVLGKETTNSDNNQDSVNEEVKTVDESSNDKIFKVPPNPQKSDVPANDKLLKLPLSRIKSIMKSDPDVTLASQEAVILLAKAAELFIQMLSKDAVGSTMQGKRKTLQRKDLDHVLDTRDSYLFLEGTLD</sequence>
<dbReference type="InterPro" id="IPR009072">
    <property type="entry name" value="Histone-fold"/>
</dbReference>
<accession>A0ABD3WI25</accession>